<protein>
    <recommendedName>
        <fullName evidence="14">D,D-heptose 1,7-bisphosphate phosphatase</fullName>
        <ecNumber evidence="14">3.1.3.-</ecNumber>
    </recommendedName>
</protein>
<dbReference type="GO" id="GO:0046872">
    <property type="term" value="F:metal ion binding"/>
    <property type="evidence" value="ECO:0007669"/>
    <property type="project" value="UniProtKB-KW"/>
</dbReference>
<reference evidence="18" key="1">
    <citation type="submission" date="2015-09" db="EMBL/GenBank/DDBJ databases">
        <title>Draft Genome Sequences of Two Novel Amoeba-resistant Intranuclear Bacteria, Candidatus Berkiella cookevillensis and Candidatus Berkiella aquae.</title>
        <authorList>
            <person name="Mehari Y.T."/>
            <person name="Arivett B.A."/>
            <person name="Farone A.L."/>
            <person name="Gunderson J.H."/>
            <person name="Farone M.B."/>
        </authorList>
    </citation>
    <scope>NUCLEOTIDE SEQUENCE [LARGE SCALE GENOMIC DNA]</scope>
    <source>
        <strain evidence="18">CC99</strain>
    </source>
</reference>
<dbReference type="NCBIfam" id="TIGR01662">
    <property type="entry name" value="HAD-SF-IIIA"/>
    <property type="match status" value="1"/>
</dbReference>
<keyword evidence="20" id="KW-1185">Reference proteome</keyword>
<evidence type="ECO:0000256" key="9">
    <source>
        <dbReference type="ARBA" id="ARBA00022801"/>
    </source>
</evidence>
<dbReference type="EMBL" id="LKHV01000005">
    <property type="protein sequence ID" value="KRG18825.1"/>
    <property type="molecule type" value="Genomic_DNA"/>
</dbReference>
<comment type="pathway">
    <text evidence="5">Nucleotide-sugar biosynthesis; ADP-L-glycero-beta-D-manno-heptose biosynthesis; ADP-L-glycero-beta-D-manno-heptose from D-glycero-beta-D-manno-heptose 7-phosphate: step 2/4.</text>
</comment>
<dbReference type="NCBIfam" id="NF006506">
    <property type="entry name" value="PRK08942.1"/>
    <property type="match status" value="1"/>
</dbReference>
<evidence type="ECO:0000256" key="8">
    <source>
        <dbReference type="ARBA" id="ARBA00022723"/>
    </source>
</evidence>
<dbReference type="PIRSF" id="PIRSF004682">
    <property type="entry name" value="GmhB"/>
    <property type="match status" value="1"/>
</dbReference>
<evidence type="ECO:0000313" key="19">
    <source>
        <dbReference type="EMBL" id="MCS5707283.1"/>
    </source>
</evidence>
<comment type="subcellular location">
    <subcellularLocation>
        <location evidence="4 14">Cytoplasm</location>
    </subcellularLocation>
</comment>
<dbReference type="InterPro" id="IPR004446">
    <property type="entry name" value="Heptose_bisP_phosphatase"/>
</dbReference>
<dbReference type="InterPro" id="IPR006543">
    <property type="entry name" value="Histidinol-phos"/>
</dbReference>
<feature type="site" description="Contributes to substrate recognition" evidence="16">
    <location>
        <position position="103"/>
    </location>
</feature>
<feature type="binding site" evidence="17">
    <location>
        <position position="12"/>
    </location>
    <ligand>
        <name>Mg(2+)</name>
        <dbReference type="ChEBI" id="CHEBI:18420"/>
    </ligand>
</feature>
<dbReference type="Gene3D" id="3.40.50.1000">
    <property type="entry name" value="HAD superfamily/HAD-like"/>
    <property type="match status" value="1"/>
</dbReference>
<evidence type="ECO:0000256" key="5">
    <source>
        <dbReference type="ARBA" id="ARBA00004708"/>
    </source>
</evidence>
<dbReference type="GO" id="GO:0005975">
    <property type="term" value="P:carbohydrate metabolic process"/>
    <property type="evidence" value="ECO:0007669"/>
    <property type="project" value="InterPro"/>
</dbReference>
<feature type="site" description="Stabilizes the phosphoryl group" evidence="16">
    <location>
        <position position="104"/>
    </location>
</feature>
<feature type="binding site" evidence="17">
    <location>
        <position position="102"/>
    </location>
    <ligand>
        <name>Zn(2+)</name>
        <dbReference type="ChEBI" id="CHEBI:29105"/>
    </ligand>
</feature>
<dbReference type="Proteomes" id="UP000051494">
    <property type="component" value="Unassembled WGS sequence"/>
</dbReference>
<dbReference type="SUPFAM" id="SSF56784">
    <property type="entry name" value="HAD-like"/>
    <property type="match status" value="1"/>
</dbReference>
<feature type="binding site" evidence="17">
    <location>
        <position position="129"/>
    </location>
    <ligand>
        <name>Mg(2+)</name>
        <dbReference type="ChEBI" id="CHEBI:18420"/>
    </ligand>
</feature>
<keyword evidence="8 17" id="KW-0479">Metal-binding</keyword>
<evidence type="ECO:0000256" key="16">
    <source>
        <dbReference type="PIRSR" id="PIRSR004682-3"/>
    </source>
</evidence>
<keyword evidence="12 14" id="KW-0119">Carbohydrate metabolism</keyword>
<name>A0A0Q9YGX3_9GAMM</name>
<evidence type="ECO:0000256" key="13">
    <source>
        <dbReference type="ARBA" id="ARBA00061616"/>
    </source>
</evidence>
<comment type="caution">
    <text evidence="18">The sequence shown here is derived from an EMBL/GenBank/DDBJ whole genome shotgun (WGS) entry which is preliminary data.</text>
</comment>
<feature type="binding site" evidence="17">
    <location>
        <position position="94"/>
    </location>
    <ligand>
        <name>Zn(2+)</name>
        <dbReference type="ChEBI" id="CHEBI:29105"/>
    </ligand>
</feature>
<dbReference type="InterPro" id="IPR023214">
    <property type="entry name" value="HAD_sf"/>
</dbReference>
<dbReference type="Pfam" id="PF13242">
    <property type="entry name" value="Hydrolase_like"/>
    <property type="match status" value="1"/>
</dbReference>
<dbReference type="GO" id="GO:0005737">
    <property type="term" value="C:cytoplasm"/>
    <property type="evidence" value="ECO:0007669"/>
    <property type="project" value="UniProtKB-SubCell"/>
</dbReference>
<evidence type="ECO:0000313" key="20">
    <source>
        <dbReference type="Proteomes" id="UP000051494"/>
    </source>
</evidence>
<evidence type="ECO:0000256" key="3">
    <source>
        <dbReference type="ARBA" id="ARBA00001947"/>
    </source>
</evidence>
<organism evidence="18">
    <name type="scientific">Candidatus Berkiella cookevillensis</name>
    <dbReference type="NCBI Taxonomy" id="437022"/>
    <lineage>
        <taxon>Bacteria</taxon>
        <taxon>Pseudomonadati</taxon>
        <taxon>Pseudomonadota</taxon>
        <taxon>Gammaproteobacteria</taxon>
        <taxon>Candidatus Berkiellales</taxon>
        <taxon>Candidatus Berkiellaceae</taxon>
        <taxon>Candidatus Berkiella</taxon>
    </lineage>
</organism>
<evidence type="ECO:0000256" key="15">
    <source>
        <dbReference type="PIRSR" id="PIRSR004682-1"/>
    </source>
</evidence>
<keyword evidence="11 17" id="KW-0460">Magnesium</keyword>
<dbReference type="RefSeq" id="WP_200953443.1">
    <property type="nucleotide sequence ID" value="NZ_LKHV02000001.1"/>
</dbReference>
<evidence type="ECO:0000256" key="4">
    <source>
        <dbReference type="ARBA" id="ARBA00004496"/>
    </source>
</evidence>
<dbReference type="InterPro" id="IPR006549">
    <property type="entry name" value="HAD-SF_hydro_IIIA"/>
</dbReference>
<dbReference type="FunFam" id="3.40.50.1000:FF:000168">
    <property type="entry name" value="D,D-heptose 1,7-bisphosphate phosphatase"/>
    <property type="match status" value="1"/>
</dbReference>
<dbReference type="NCBIfam" id="TIGR01656">
    <property type="entry name" value="Histidinol-ppas"/>
    <property type="match status" value="1"/>
</dbReference>
<evidence type="ECO:0000313" key="18">
    <source>
        <dbReference type="EMBL" id="KRG18825.1"/>
    </source>
</evidence>
<feature type="binding site" evidence="17">
    <location>
        <position position="92"/>
    </location>
    <ligand>
        <name>Zn(2+)</name>
        <dbReference type="ChEBI" id="CHEBI:29105"/>
    </ligand>
</feature>
<dbReference type="GO" id="GO:0034200">
    <property type="term" value="F:D-glycero-beta-D-manno-heptose 1,7-bisphosphate 7-phosphatase activity"/>
    <property type="evidence" value="ECO:0007669"/>
    <property type="project" value="UniProtKB-EC"/>
</dbReference>
<dbReference type="PANTHER" id="PTHR42891">
    <property type="entry name" value="D-GLYCERO-BETA-D-MANNO-HEPTOSE-1,7-BISPHOSPHATE 7-PHOSPHATASE"/>
    <property type="match status" value="1"/>
</dbReference>
<dbReference type="PANTHER" id="PTHR42891:SF1">
    <property type="entry name" value="D-GLYCERO-BETA-D-MANNO-HEPTOSE-1,7-BISPHOSPHATE 7-PHOSPHATASE"/>
    <property type="match status" value="1"/>
</dbReference>
<keyword evidence="9 14" id="KW-0378">Hydrolase</keyword>
<feature type="active site" description="Nucleophile" evidence="15">
    <location>
        <position position="10"/>
    </location>
</feature>
<reference evidence="19" key="3">
    <citation type="submission" date="2021-06" db="EMBL/GenBank/DDBJ databases">
        <title>Genomic Description and Analysis of Intracellular Bacteria, Candidatus Berkiella cookevillensis and Candidatus Berkiella aquae.</title>
        <authorList>
            <person name="Kidane D.T."/>
            <person name="Mehari Y.T."/>
            <person name="Rice F.C."/>
            <person name="Arivett B.A."/>
            <person name="Farone A.L."/>
            <person name="Berk S.G."/>
            <person name="Farone M.B."/>
        </authorList>
    </citation>
    <scope>NUCLEOTIDE SEQUENCE</scope>
    <source>
        <strain evidence="19">CC99</strain>
    </source>
</reference>
<comment type="similarity">
    <text evidence="13 14">Belongs to the gmhB family.</text>
</comment>
<evidence type="ECO:0000256" key="6">
    <source>
        <dbReference type="ARBA" id="ARBA00011245"/>
    </source>
</evidence>
<evidence type="ECO:0000256" key="1">
    <source>
        <dbReference type="ARBA" id="ARBA00001226"/>
    </source>
</evidence>
<feature type="binding site" evidence="17">
    <location>
        <position position="10"/>
    </location>
    <ligand>
        <name>Mg(2+)</name>
        <dbReference type="ChEBI" id="CHEBI:18420"/>
    </ligand>
</feature>
<evidence type="ECO:0000256" key="10">
    <source>
        <dbReference type="ARBA" id="ARBA00022833"/>
    </source>
</evidence>
<evidence type="ECO:0000256" key="7">
    <source>
        <dbReference type="ARBA" id="ARBA00022490"/>
    </source>
</evidence>
<proteinExistence type="inferred from homology"/>
<reference evidence="19" key="2">
    <citation type="journal article" date="2016" name="Genome Announc.">
        <title>Draft Genome Sequences of Two Novel Amoeba-Resistant Intranuclear Bacteria, 'Candidatus Berkiella cookevillensis' and 'Candidatus Berkiella aquae'.</title>
        <authorList>
            <person name="Mehari Y.T."/>
            <person name="Arivett B.A."/>
            <person name="Farone A.L."/>
            <person name="Gunderson J.H."/>
            <person name="Farone M.B."/>
        </authorList>
    </citation>
    <scope>NUCLEOTIDE SEQUENCE</scope>
    <source>
        <strain evidence="19">CC99</strain>
    </source>
</reference>
<evidence type="ECO:0000256" key="11">
    <source>
        <dbReference type="ARBA" id="ARBA00022842"/>
    </source>
</evidence>
<dbReference type="CDD" id="cd07503">
    <property type="entry name" value="HAD_HisB-N"/>
    <property type="match status" value="1"/>
</dbReference>
<sequence>MQTISLVILDRDGVINEDSDAYIKSPSEWIPVPHSPEAIALLNRFGIKIAVATNQSGLARGFYSEATLDLIHYTMQETLAKVNAAIDSIFYCPHGPDDDCICRKPKPGLLKQISQFYQCQLKDIPFVGDSMRDLEAAAAVGCLPVLVKTGKGNHTWEKYASQLPSNTLVFDNLMAFAKYYTSKYDEKSALLV</sequence>
<comment type="cofactor">
    <cofactor evidence="3 17">
        <name>Zn(2+)</name>
        <dbReference type="ChEBI" id="CHEBI:29105"/>
    </cofactor>
</comment>
<feature type="site" description="Stabilizes the phosphoryl group" evidence="16">
    <location>
        <position position="53"/>
    </location>
</feature>
<evidence type="ECO:0000256" key="12">
    <source>
        <dbReference type="ARBA" id="ARBA00023277"/>
    </source>
</evidence>
<feature type="binding site" evidence="17">
    <location>
        <position position="100"/>
    </location>
    <ligand>
        <name>Zn(2+)</name>
        <dbReference type="ChEBI" id="CHEBI:29105"/>
    </ligand>
</feature>
<evidence type="ECO:0000256" key="2">
    <source>
        <dbReference type="ARBA" id="ARBA00001946"/>
    </source>
</evidence>
<accession>A0A0Q9YGX3</accession>
<dbReference type="EMBL" id="LKHV02000001">
    <property type="protein sequence ID" value="MCS5707283.1"/>
    <property type="molecule type" value="Genomic_DNA"/>
</dbReference>
<keyword evidence="7 14" id="KW-0963">Cytoplasm</keyword>
<comment type="catalytic activity">
    <reaction evidence="1">
        <text>D-glycero-beta-D-manno-heptose 1,7-bisphosphate + H2O = D-glycero-beta-D-manno-heptose 1-phosphate + phosphate</text>
        <dbReference type="Rhea" id="RHEA:28518"/>
        <dbReference type="ChEBI" id="CHEBI:15377"/>
        <dbReference type="ChEBI" id="CHEBI:43474"/>
        <dbReference type="ChEBI" id="CHEBI:60208"/>
        <dbReference type="ChEBI" id="CHEBI:61593"/>
        <dbReference type="EC" id="3.1.3.82"/>
    </reaction>
</comment>
<evidence type="ECO:0000256" key="14">
    <source>
        <dbReference type="PIRNR" id="PIRNR004682"/>
    </source>
</evidence>
<dbReference type="STRING" id="437022.CC99x_01306"/>
<feature type="active site" description="Proton donor" evidence="15">
    <location>
        <position position="12"/>
    </location>
</feature>
<dbReference type="InterPro" id="IPR036412">
    <property type="entry name" value="HAD-like_sf"/>
</dbReference>
<gene>
    <name evidence="19" type="primary">gmhB</name>
    <name evidence="19" type="ORF">CC99x_000035</name>
    <name evidence="18" type="ORF">CC99x_01306</name>
</gene>
<dbReference type="EC" id="3.1.3.-" evidence="14"/>
<evidence type="ECO:0000256" key="17">
    <source>
        <dbReference type="PIRSR" id="PIRSR004682-4"/>
    </source>
</evidence>
<dbReference type="AlphaFoldDB" id="A0A0Q9YGX3"/>
<comment type="subunit">
    <text evidence="6">Monomer.</text>
</comment>
<keyword evidence="10 17" id="KW-0862">Zinc</keyword>
<comment type="cofactor">
    <cofactor evidence="2 17">
        <name>Mg(2+)</name>
        <dbReference type="ChEBI" id="CHEBI:18420"/>
    </cofactor>
</comment>